<feature type="transmembrane region" description="Helical" evidence="10">
    <location>
        <begin position="63"/>
        <end position="85"/>
    </location>
</feature>
<dbReference type="PRINTS" id="PR00119">
    <property type="entry name" value="CATATPASE"/>
</dbReference>
<evidence type="ECO:0000256" key="5">
    <source>
        <dbReference type="ARBA" id="ARBA00022840"/>
    </source>
</evidence>
<dbReference type="PANTHER" id="PTHR42861">
    <property type="entry name" value="CALCIUM-TRANSPORTING ATPASE"/>
    <property type="match status" value="1"/>
</dbReference>
<dbReference type="Pfam" id="PF00122">
    <property type="entry name" value="E1-E2_ATPase"/>
    <property type="match status" value="1"/>
</dbReference>
<evidence type="ECO:0000256" key="3">
    <source>
        <dbReference type="ARBA" id="ARBA00022692"/>
    </source>
</evidence>
<dbReference type="InterPro" id="IPR018303">
    <property type="entry name" value="ATPase_P-typ_P_site"/>
</dbReference>
<evidence type="ECO:0000256" key="2">
    <source>
        <dbReference type="ARBA" id="ARBA00008804"/>
    </source>
</evidence>
<dbReference type="InterPro" id="IPR006534">
    <property type="entry name" value="P-type_ATPase_IIIA"/>
</dbReference>
<dbReference type="NCBIfam" id="TIGR01647">
    <property type="entry name" value="ATPase-IIIA_H"/>
    <property type="match status" value="1"/>
</dbReference>
<keyword evidence="13" id="KW-1185">Reference proteome</keyword>
<evidence type="ECO:0000259" key="11">
    <source>
        <dbReference type="SMART" id="SM00831"/>
    </source>
</evidence>
<dbReference type="InterPro" id="IPR023298">
    <property type="entry name" value="ATPase_P-typ_TM_dom_sf"/>
</dbReference>
<keyword evidence="5" id="KW-0067">ATP-binding</keyword>
<feature type="transmembrane region" description="Helical" evidence="10">
    <location>
        <begin position="241"/>
        <end position="259"/>
    </location>
</feature>
<dbReference type="Gene3D" id="1.20.1110.10">
    <property type="entry name" value="Calcium-transporting ATPase, transmembrane domain"/>
    <property type="match status" value="1"/>
</dbReference>
<keyword evidence="7 10" id="KW-1133">Transmembrane helix</keyword>
<organism evidence="12 13">
    <name type="scientific">Streptomyces actuosus</name>
    <dbReference type="NCBI Taxonomy" id="1885"/>
    <lineage>
        <taxon>Bacteria</taxon>
        <taxon>Bacillati</taxon>
        <taxon>Actinomycetota</taxon>
        <taxon>Actinomycetes</taxon>
        <taxon>Kitasatosporales</taxon>
        <taxon>Streptomycetaceae</taxon>
        <taxon>Streptomyces</taxon>
    </lineage>
</organism>
<comment type="similarity">
    <text evidence="2">Belongs to the cation transport ATPase (P-type) (TC 3.A.3) family. Type IIIA subfamily.</text>
</comment>
<dbReference type="SUPFAM" id="SSF56784">
    <property type="entry name" value="HAD-like"/>
    <property type="match status" value="1"/>
</dbReference>
<dbReference type="PROSITE" id="PS00154">
    <property type="entry name" value="ATPASE_E1_E2"/>
    <property type="match status" value="1"/>
</dbReference>
<dbReference type="SFLD" id="SFLDF00027">
    <property type="entry name" value="p-type_atpase"/>
    <property type="match status" value="1"/>
</dbReference>
<keyword evidence="4" id="KW-0547">Nucleotide-binding</keyword>
<dbReference type="PRINTS" id="PR00120">
    <property type="entry name" value="HATPASE"/>
</dbReference>
<dbReference type="SFLD" id="SFLDG00002">
    <property type="entry name" value="C1.7:_P-type_atpase_like"/>
    <property type="match status" value="1"/>
</dbReference>
<evidence type="ECO:0000256" key="7">
    <source>
        <dbReference type="ARBA" id="ARBA00022989"/>
    </source>
</evidence>
<feature type="transmembrane region" description="Helical" evidence="10">
    <location>
        <begin position="771"/>
        <end position="795"/>
    </location>
</feature>
<sequence length="846" mass="89421">MPDDQDRQPRTHQVVPADEPLPAVLAALDASERGLTAEQARVRLERNGPNEIAEERRNPLLEFLGYFWGPIAWMIEVALVLSLLVRHWTDAAIIGVLLAMNGGVAFAEEHQAANAIAALKQRLATTARVRRDDVWQTVPVRALVPGDVIRLRLGDVIPADARLLGTGSLDVDQSALTGESLPVGRGTGEVLYSGAVVVRGEADALVYATGADSFFGRTTSLVQEAGTVSHFQRAVVRIGQYLIVAALVLVTLTVVVSVARGSRVLTVLEFALVVLIASVPVALPAVLSVTMAVGARQLARRQAVVSHLPAVEELGGIDVLCSDKTGTLTQNRLAVATPWTAPGADAADLLAAAALASREEDRDPIDLAVLAAAPQEAGPGGEVVAFTPFDPVSKRTEATVTTPAQGRFRVSKGAPQVIAGLCAGDPTAERVETAVEDFATRGYRALGVARTDTSGRWRLLGVLPLADPPREDSAATVAAARELGLEVKMVTGDQTAIGREVARRIGLGEHILAADTLTAEPLGTEPPATAPQAGDGEQPARPGPDGQSPAARVEAADGFAQVFPEHKYTIVKLLQERGHIVGMTGDGVNDAPALKQADAGIAVSGATDAARAAADVVLLAPGLSVIVDAIRQAREIFARMVSYATYRIAETIRVLLLISLAIVAFDFFPVTPVMIVFLALLNDGAILSIAYDHVRGADKPASWDMRTVMVVAAAIGLMGVAETFLLFALADQVLGLDRDLVRTLIYLKLSVSGHLTVFVTRTRHPFWTRPAPAPVMLGAVLGTQLLATLIAVTGVLMTPLGWGWAAAVWGYALLWFLVEDRVKLAAHRWLDRHPQTAPARAVPGPP</sequence>
<feature type="region of interest" description="Disordered" evidence="9">
    <location>
        <begin position="518"/>
        <end position="553"/>
    </location>
</feature>
<evidence type="ECO:0000256" key="8">
    <source>
        <dbReference type="ARBA" id="ARBA00023136"/>
    </source>
</evidence>
<evidence type="ECO:0000313" key="12">
    <source>
        <dbReference type="EMBL" id="MBN0049070.1"/>
    </source>
</evidence>
<dbReference type="Gene3D" id="2.70.150.10">
    <property type="entry name" value="Calcium-transporting ATPase, cytoplasmic transduction domain A"/>
    <property type="match status" value="1"/>
</dbReference>
<evidence type="ECO:0000256" key="4">
    <source>
        <dbReference type="ARBA" id="ARBA00022741"/>
    </source>
</evidence>
<dbReference type="Gene3D" id="3.40.50.1000">
    <property type="entry name" value="HAD superfamily/HAD-like"/>
    <property type="match status" value="1"/>
</dbReference>
<dbReference type="Pfam" id="PF00702">
    <property type="entry name" value="Hydrolase"/>
    <property type="match status" value="1"/>
</dbReference>
<feature type="transmembrane region" description="Helical" evidence="10">
    <location>
        <begin position="271"/>
        <end position="293"/>
    </location>
</feature>
<dbReference type="SFLD" id="SFLDS00003">
    <property type="entry name" value="Haloacid_Dehalogenase"/>
    <property type="match status" value="1"/>
</dbReference>
<dbReference type="RefSeq" id="WP_205387187.1">
    <property type="nucleotide sequence ID" value="NZ_JAFFZS010000057.1"/>
</dbReference>
<comment type="subcellular location">
    <subcellularLocation>
        <location evidence="1">Cell membrane</location>
        <topology evidence="1">Multi-pass membrane protein</topology>
    </subcellularLocation>
</comment>
<dbReference type="SUPFAM" id="SSF81665">
    <property type="entry name" value="Calcium ATPase, transmembrane domain M"/>
    <property type="match status" value="1"/>
</dbReference>
<comment type="caution">
    <text evidence="12">The sequence shown here is derived from an EMBL/GenBank/DDBJ whole genome shotgun (WGS) entry which is preliminary data.</text>
</comment>
<dbReference type="Pfam" id="PF00690">
    <property type="entry name" value="Cation_ATPase_N"/>
    <property type="match status" value="1"/>
</dbReference>
<dbReference type="InterPro" id="IPR023214">
    <property type="entry name" value="HAD_sf"/>
</dbReference>
<feature type="transmembrane region" description="Helical" evidence="10">
    <location>
        <begin position="648"/>
        <end position="668"/>
    </location>
</feature>
<protein>
    <submittedName>
        <fullName evidence="12">Plasma-membrane proton-efflux P-type ATPase</fullName>
    </submittedName>
</protein>
<feature type="transmembrane region" description="Helical" evidence="10">
    <location>
        <begin position="706"/>
        <end position="728"/>
    </location>
</feature>
<evidence type="ECO:0000256" key="9">
    <source>
        <dbReference type="SAM" id="MobiDB-lite"/>
    </source>
</evidence>
<dbReference type="InterPro" id="IPR001757">
    <property type="entry name" value="P_typ_ATPase"/>
</dbReference>
<dbReference type="InterPro" id="IPR023299">
    <property type="entry name" value="ATPase_P-typ_cyto_dom_N"/>
</dbReference>
<dbReference type="SUPFAM" id="SSF81653">
    <property type="entry name" value="Calcium ATPase, transduction domain A"/>
    <property type="match status" value="1"/>
</dbReference>
<dbReference type="CDD" id="cd02076">
    <property type="entry name" value="P-type_ATPase_H"/>
    <property type="match status" value="1"/>
</dbReference>
<accession>A0ABS2W1I5</accession>
<keyword evidence="8 10" id="KW-0472">Membrane</keyword>
<evidence type="ECO:0000313" key="13">
    <source>
        <dbReference type="Proteomes" id="UP000788262"/>
    </source>
</evidence>
<dbReference type="InterPro" id="IPR008250">
    <property type="entry name" value="ATPase_P-typ_transduc_dom_A_sf"/>
</dbReference>
<dbReference type="SUPFAM" id="SSF81660">
    <property type="entry name" value="Metal cation-transporting ATPase, ATP-binding domain N"/>
    <property type="match status" value="1"/>
</dbReference>
<proteinExistence type="inferred from homology"/>
<dbReference type="NCBIfam" id="TIGR01494">
    <property type="entry name" value="ATPase_P-type"/>
    <property type="match status" value="2"/>
</dbReference>
<dbReference type="InterPro" id="IPR059000">
    <property type="entry name" value="ATPase_P-type_domA"/>
</dbReference>
<reference evidence="12 13" key="1">
    <citation type="submission" date="2021-02" db="EMBL/GenBank/DDBJ databases">
        <title>Whole genome sequencing of Streptomyces actuosus VRA1.</title>
        <authorList>
            <person name="Sen G."/>
            <person name="Sen A."/>
        </authorList>
    </citation>
    <scope>NUCLEOTIDE SEQUENCE [LARGE SCALE GENOMIC DNA]</scope>
    <source>
        <strain evidence="12 13">VRA1</strain>
    </source>
</reference>
<dbReference type="InterPro" id="IPR036412">
    <property type="entry name" value="HAD-like_sf"/>
</dbReference>
<evidence type="ECO:0000256" key="6">
    <source>
        <dbReference type="ARBA" id="ARBA00022967"/>
    </source>
</evidence>
<dbReference type="EMBL" id="JAFFZS010000057">
    <property type="protein sequence ID" value="MBN0049070.1"/>
    <property type="molecule type" value="Genomic_DNA"/>
</dbReference>
<dbReference type="InterPro" id="IPR004014">
    <property type="entry name" value="ATPase_P-typ_cation-transptr_N"/>
</dbReference>
<keyword evidence="3 10" id="KW-0812">Transmembrane</keyword>
<feature type="domain" description="Cation-transporting P-type ATPase N-terminal" evidence="11">
    <location>
        <begin position="15"/>
        <end position="87"/>
    </location>
</feature>
<feature type="transmembrane region" description="Helical" evidence="10">
    <location>
        <begin position="801"/>
        <end position="818"/>
    </location>
</feature>
<dbReference type="InterPro" id="IPR044492">
    <property type="entry name" value="P_typ_ATPase_HD_dom"/>
</dbReference>
<dbReference type="Gene3D" id="3.40.1110.10">
    <property type="entry name" value="Calcium-transporting ATPase, cytoplasmic domain N"/>
    <property type="match status" value="1"/>
</dbReference>
<gene>
    <name evidence="12" type="ORF">JS756_34315</name>
</gene>
<evidence type="ECO:0000256" key="1">
    <source>
        <dbReference type="ARBA" id="ARBA00004651"/>
    </source>
</evidence>
<dbReference type="SMART" id="SM00831">
    <property type="entry name" value="Cation_ATPase_N"/>
    <property type="match status" value="1"/>
</dbReference>
<evidence type="ECO:0000256" key="10">
    <source>
        <dbReference type="SAM" id="Phobius"/>
    </source>
</evidence>
<keyword evidence="6" id="KW-1278">Translocase</keyword>
<dbReference type="Proteomes" id="UP000788262">
    <property type="component" value="Unassembled WGS sequence"/>
</dbReference>
<name>A0ABS2W1I5_STRAS</name>